<accession>A0AAN9EZS7</accession>
<gene>
    <name evidence="2" type="ORF">RIF29_19601</name>
</gene>
<dbReference type="AlphaFoldDB" id="A0AAN9EZS7"/>
<reference evidence="2 3" key="1">
    <citation type="submission" date="2024-01" db="EMBL/GenBank/DDBJ databases">
        <title>The genomes of 5 underutilized Papilionoideae crops provide insights into root nodulation and disease resistanc.</title>
        <authorList>
            <person name="Yuan L."/>
        </authorList>
    </citation>
    <scope>NUCLEOTIDE SEQUENCE [LARGE SCALE GENOMIC DNA]</scope>
    <source>
        <strain evidence="2">ZHUSHIDOU_FW_LH</strain>
        <tissue evidence="2">Leaf</tissue>
    </source>
</reference>
<name>A0AAN9EZS7_CROPI</name>
<evidence type="ECO:0000256" key="1">
    <source>
        <dbReference type="SAM" id="MobiDB-lite"/>
    </source>
</evidence>
<comment type="caution">
    <text evidence="2">The sequence shown here is derived from an EMBL/GenBank/DDBJ whole genome shotgun (WGS) entry which is preliminary data.</text>
</comment>
<keyword evidence="3" id="KW-1185">Reference proteome</keyword>
<feature type="compositionally biased region" description="Basic and acidic residues" evidence="1">
    <location>
        <begin position="18"/>
        <end position="47"/>
    </location>
</feature>
<sequence length="69" mass="7916">MENDQCGEVQNPPQKQVQPEEHQNEEVILSDKVDDSQQEKADNDWQRVTRQRGKGRRNSSDNLGLPDNG</sequence>
<proteinExistence type="predicted"/>
<dbReference type="EMBL" id="JAYWIO010000004">
    <property type="protein sequence ID" value="KAK7266939.1"/>
    <property type="molecule type" value="Genomic_DNA"/>
</dbReference>
<dbReference type="Proteomes" id="UP001372338">
    <property type="component" value="Unassembled WGS sequence"/>
</dbReference>
<feature type="region of interest" description="Disordered" evidence="1">
    <location>
        <begin position="1"/>
        <end position="69"/>
    </location>
</feature>
<organism evidence="2 3">
    <name type="scientific">Crotalaria pallida</name>
    <name type="common">Smooth rattlebox</name>
    <name type="synonym">Crotalaria striata</name>
    <dbReference type="NCBI Taxonomy" id="3830"/>
    <lineage>
        <taxon>Eukaryota</taxon>
        <taxon>Viridiplantae</taxon>
        <taxon>Streptophyta</taxon>
        <taxon>Embryophyta</taxon>
        <taxon>Tracheophyta</taxon>
        <taxon>Spermatophyta</taxon>
        <taxon>Magnoliopsida</taxon>
        <taxon>eudicotyledons</taxon>
        <taxon>Gunneridae</taxon>
        <taxon>Pentapetalae</taxon>
        <taxon>rosids</taxon>
        <taxon>fabids</taxon>
        <taxon>Fabales</taxon>
        <taxon>Fabaceae</taxon>
        <taxon>Papilionoideae</taxon>
        <taxon>50 kb inversion clade</taxon>
        <taxon>genistoids sensu lato</taxon>
        <taxon>core genistoids</taxon>
        <taxon>Crotalarieae</taxon>
        <taxon>Crotalaria</taxon>
    </lineage>
</organism>
<protein>
    <submittedName>
        <fullName evidence="2">Uncharacterized protein</fullName>
    </submittedName>
</protein>
<evidence type="ECO:0000313" key="3">
    <source>
        <dbReference type="Proteomes" id="UP001372338"/>
    </source>
</evidence>
<evidence type="ECO:0000313" key="2">
    <source>
        <dbReference type="EMBL" id="KAK7266939.1"/>
    </source>
</evidence>